<dbReference type="Proteomes" id="UP000249497">
    <property type="component" value="Unassembled WGS sequence"/>
</dbReference>
<reference evidence="8 9" key="1">
    <citation type="submission" date="2018-02" db="EMBL/GenBank/DDBJ databases">
        <title>The genomes of Aspergillus section Nigri reveals drivers in fungal speciation.</title>
        <authorList>
            <consortium name="DOE Joint Genome Institute"/>
            <person name="Vesth T.C."/>
            <person name="Nybo J."/>
            <person name="Theobald S."/>
            <person name="Brandl J."/>
            <person name="Frisvad J.C."/>
            <person name="Nielsen K.F."/>
            <person name="Lyhne E.K."/>
            <person name="Kogle M.E."/>
            <person name="Kuo A."/>
            <person name="Riley R."/>
            <person name="Clum A."/>
            <person name="Nolan M."/>
            <person name="Lipzen A."/>
            <person name="Salamov A."/>
            <person name="Henrissat B."/>
            <person name="Wiebenga A."/>
            <person name="De vries R.P."/>
            <person name="Grigoriev I.V."/>
            <person name="Mortensen U.H."/>
            <person name="Andersen M.R."/>
            <person name="Baker S.E."/>
        </authorList>
    </citation>
    <scope>NUCLEOTIDE SEQUENCE [LARGE SCALE GENOMIC DNA]</scope>
    <source>
        <strain evidence="8 9">CBS 114.51</strain>
    </source>
</reference>
<feature type="region of interest" description="Disordered" evidence="6">
    <location>
        <begin position="1"/>
        <end position="45"/>
    </location>
</feature>
<dbReference type="Pfam" id="PF07534">
    <property type="entry name" value="TLD"/>
    <property type="match status" value="2"/>
</dbReference>
<evidence type="ECO:0000256" key="5">
    <source>
        <dbReference type="ARBA" id="ARBA00040604"/>
    </source>
</evidence>
<feature type="compositionally biased region" description="Polar residues" evidence="6">
    <location>
        <begin position="336"/>
        <end position="356"/>
    </location>
</feature>
<sequence>MSSYSLSSSTSSSPRPLDQPQEQQQQQTQHHHHYQQQQQQRFSSLHQSAASYFSYPVTHVVSGLYRRFTDPQSTKNSTTTNNNNNKKKKDSTMRRPWHSNTTPADASTATNTLFTPIRTASPFQPPPLTPLTLTDPDSHQPPNNEDYLLTRSLAEEIRLLVPARLQLCDTWRLAYSLERDGASLSTLYENCRAISQRSPRAGYVLIIRDASPSPSTTSSTPTNNNTSPHSSGAVFGAYMTDPPHPDSHYFGTGECFLWRASVLQPPSTAQLLQSMSTINNNPQNNDPTPEDAAWEALERAGLPLPPSADTTHAGRSTTLRSRSPLPRRNDSLSVPGATSSSLQHPGQQSRSGTATPEQIRFKAFPYSGVNDYMMFCETGFLSLGGGDGHYGLWVDSSLEKGVSAASQTFGNEPLSDEGVKFDILGVEVWYVGS</sequence>
<evidence type="ECO:0000259" key="7">
    <source>
        <dbReference type="PROSITE" id="PS51886"/>
    </source>
</evidence>
<dbReference type="GeneID" id="37175302"/>
<feature type="compositionally biased region" description="Low complexity" evidence="6">
    <location>
        <begin position="1"/>
        <end position="28"/>
    </location>
</feature>
<dbReference type="RefSeq" id="XP_025529567.1">
    <property type="nucleotide sequence ID" value="XM_025671610.1"/>
</dbReference>
<feature type="compositionally biased region" description="Polar residues" evidence="6">
    <location>
        <begin position="98"/>
        <end position="114"/>
    </location>
</feature>
<dbReference type="PANTHER" id="PTHR23354:SF62">
    <property type="entry name" value="MUSTARD, ISOFORM V"/>
    <property type="match status" value="1"/>
</dbReference>
<dbReference type="EMBL" id="KZ824781">
    <property type="protein sequence ID" value="RAH83673.1"/>
    <property type="molecule type" value="Genomic_DNA"/>
</dbReference>
<feature type="region of interest" description="Disordered" evidence="6">
    <location>
        <begin position="210"/>
        <end position="231"/>
    </location>
</feature>
<protein>
    <recommendedName>
        <fullName evidence="5">Oxidation resistance protein 1</fullName>
    </recommendedName>
</protein>
<evidence type="ECO:0000256" key="1">
    <source>
        <dbReference type="ARBA" id="ARBA00004173"/>
    </source>
</evidence>
<feature type="region of interest" description="Disordered" evidence="6">
    <location>
        <begin position="69"/>
        <end position="145"/>
    </location>
</feature>
<evidence type="ECO:0000256" key="2">
    <source>
        <dbReference type="ARBA" id="ARBA00009540"/>
    </source>
</evidence>
<dbReference type="SMART" id="SM00584">
    <property type="entry name" value="TLDc"/>
    <property type="match status" value="1"/>
</dbReference>
<dbReference type="AlphaFoldDB" id="A0A8T8X692"/>
<gene>
    <name evidence="8" type="ORF">BO86DRAFT_387508</name>
</gene>
<accession>A0A8T8X692</accession>
<dbReference type="GO" id="GO:0005739">
    <property type="term" value="C:mitochondrion"/>
    <property type="evidence" value="ECO:0007669"/>
    <property type="project" value="UniProtKB-SubCell"/>
</dbReference>
<evidence type="ECO:0000313" key="8">
    <source>
        <dbReference type="EMBL" id="RAH83673.1"/>
    </source>
</evidence>
<proteinExistence type="inferred from homology"/>
<comment type="similarity">
    <text evidence="2">Belongs to the OXR1 family.</text>
</comment>
<comment type="function">
    <text evidence="4">May be involved in protection from oxidative damage.</text>
</comment>
<evidence type="ECO:0000256" key="6">
    <source>
        <dbReference type="SAM" id="MobiDB-lite"/>
    </source>
</evidence>
<keyword evidence="9" id="KW-1185">Reference proteome</keyword>
<evidence type="ECO:0000313" key="9">
    <source>
        <dbReference type="Proteomes" id="UP000249497"/>
    </source>
</evidence>
<feature type="compositionally biased region" description="Low complexity" evidence="6">
    <location>
        <begin position="211"/>
        <end position="231"/>
    </location>
</feature>
<feature type="compositionally biased region" description="Polar residues" evidence="6">
    <location>
        <begin position="308"/>
        <end position="321"/>
    </location>
</feature>
<dbReference type="PROSITE" id="PS51886">
    <property type="entry name" value="TLDC"/>
    <property type="match status" value="1"/>
</dbReference>
<evidence type="ECO:0000256" key="3">
    <source>
        <dbReference type="ARBA" id="ARBA00023128"/>
    </source>
</evidence>
<dbReference type="OrthoDB" id="26679at2759"/>
<organism evidence="8 9">
    <name type="scientific">Aspergillus japonicus CBS 114.51</name>
    <dbReference type="NCBI Taxonomy" id="1448312"/>
    <lineage>
        <taxon>Eukaryota</taxon>
        <taxon>Fungi</taxon>
        <taxon>Dikarya</taxon>
        <taxon>Ascomycota</taxon>
        <taxon>Pezizomycotina</taxon>
        <taxon>Eurotiomycetes</taxon>
        <taxon>Eurotiomycetidae</taxon>
        <taxon>Eurotiales</taxon>
        <taxon>Aspergillaceae</taxon>
        <taxon>Aspergillus</taxon>
        <taxon>Aspergillus subgen. Circumdati</taxon>
    </lineage>
</organism>
<dbReference type="GO" id="GO:0006979">
    <property type="term" value="P:response to oxidative stress"/>
    <property type="evidence" value="ECO:0007669"/>
    <property type="project" value="TreeGrafter"/>
</dbReference>
<feature type="domain" description="TLDc" evidence="7">
    <location>
        <begin position="147"/>
        <end position="432"/>
    </location>
</feature>
<dbReference type="InterPro" id="IPR006571">
    <property type="entry name" value="TLDc_dom"/>
</dbReference>
<feature type="compositionally biased region" description="Low complexity" evidence="6">
    <location>
        <begin position="73"/>
        <end position="84"/>
    </location>
</feature>
<evidence type="ECO:0000256" key="4">
    <source>
        <dbReference type="ARBA" id="ARBA00037112"/>
    </source>
</evidence>
<name>A0A8T8X692_ASPJA</name>
<keyword evidence="3" id="KW-0496">Mitochondrion</keyword>
<comment type="subcellular location">
    <subcellularLocation>
        <location evidence="1">Mitochondrion</location>
    </subcellularLocation>
</comment>
<dbReference type="PANTHER" id="PTHR23354">
    <property type="entry name" value="NUCLEOLAR PROTEIN 7/ESTROGEN RECEPTOR COACTIVATOR-RELATED"/>
    <property type="match status" value="1"/>
</dbReference>
<feature type="region of interest" description="Disordered" evidence="6">
    <location>
        <begin position="302"/>
        <end position="357"/>
    </location>
</feature>
<dbReference type="GO" id="GO:0005634">
    <property type="term" value="C:nucleus"/>
    <property type="evidence" value="ECO:0007669"/>
    <property type="project" value="TreeGrafter"/>
</dbReference>